<accession>A0A5J6SSP0</accession>
<evidence type="ECO:0000313" key="2">
    <source>
        <dbReference type="EMBL" id="QFF99237.1"/>
    </source>
</evidence>
<keyword evidence="1" id="KW-1133">Transmembrane helix</keyword>
<dbReference type="KEGG" id="psyo:PB01_10560"/>
<reference evidence="2 3" key="1">
    <citation type="submission" date="2018-07" db="EMBL/GenBank/DDBJ databases">
        <title>Complete genome sequence of Psychrobacillus sp. PB01, isolated from iceberg, and comparative genome analysis of Psychrobacillus strains.</title>
        <authorList>
            <person name="Lee P.C."/>
        </authorList>
    </citation>
    <scope>NUCLEOTIDE SEQUENCE [LARGE SCALE GENOMIC DNA]</scope>
    <source>
        <strain evidence="2 3">PB01</strain>
    </source>
</reference>
<dbReference type="RefSeq" id="WP_151700163.1">
    <property type="nucleotide sequence ID" value="NZ_CP031223.1"/>
</dbReference>
<name>A0A5J6SSP0_9BACI</name>
<dbReference type="Proteomes" id="UP000325517">
    <property type="component" value="Chromosome"/>
</dbReference>
<organism evidence="2 3">
    <name type="scientific">Psychrobacillus glaciei</name>
    <dbReference type="NCBI Taxonomy" id="2283160"/>
    <lineage>
        <taxon>Bacteria</taxon>
        <taxon>Bacillati</taxon>
        <taxon>Bacillota</taxon>
        <taxon>Bacilli</taxon>
        <taxon>Bacillales</taxon>
        <taxon>Bacillaceae</taxon>
        <taxon>Psychrobacillus</taxon>
    </lineage>
</organism>
<evidence type="ECO:0000313" key="3">
    <source>
        <dbReference type="Proteomes" id="UP000325517"/>
    </source>
</evidence>
<feature type="transmembrane region" description="Helical" evidence="1">
    <location>
        <begin position="47"/>
        <end position="70"/>
    </location>
</feature>
<dbReference type="EMBL" id="CP031223">
    <property type="protein sequence ID" value="QFF99237.1"/>
    <property type="molecule type" value="Genomic_DNA"/>
</dbReference>
<keyword evidence="1" id="KW-0472">Membrane</keyword>
<gene>
    <name evidence="2" type="ORF">PB01_10560</name>
</gene>
<keyword evidence="3" id="KW-1185">Reference proteome</keyword>
<evidence type="ECO:0000256" key="1">
    <source>
        <dbReference type="SAM" id="Phobius"/>
    </source>
</evidence>
<protein>
    <submittedName>
        <fullName evidence="2">Uncharacterized protein</fullName>
    </submittedName>
</protein>
<proteinExistence type="predicted"/>
<keyword evidence="1" id="KW-0812">Transmembrane</keyword>
<sequence>MPKKQALLLVLVSLFWDVGEHYGKPLEDDARLVIRILKGDFIKEKESIKNTVFFVFLVVQDCLMLIYAISHKVNSLHREMVAFFLYNLS</sequence>
<dbReference type="AlphaFoldDB" id="A0A5J6SSP0"/>